<name>A0A8S4FPY4_PLUXY</name>
<gene>
    <name evidence="1" type="ORF">PLXY2_LOCUS9586</name>
</gene>
<dbReference type="AlphaFoldDB" id="A0A8S4FPY4"/>
<organism evidence="1 2">
    <name type="scientific">Plutella xylostella</name>
    <name type="common">Diamondback moth</name>
    <name type="synonym">Plutella maculipennis</name>
    <dbReference type="NCBI Taxonomy" id="51655"/>
    <lineage>
        <taxon>Eukaryota</taxon>
        <taxon>Metazoa</taxon>
        <taxon>Ecdysozoa</taxon>
        <taxon>Arthropoda</taxon>
        <taxon>Hexapoda</taxon>
        <taxon>Insecta</taxon>
        <taxon>Pterygota</taxon>
        <taxon>Neoptera</taxon>
        <taxon>Endopterygota</taxon>
        <taxon>Lepidoptera</taxon>
        <taxon>Glossata</taxon>
        <taxon>Ditrysia</taxon>
        <taxon>Yponomeutoidea</taxon>
        <taxon>Plutellidae</taxon>
        <taxon>Plutella</taxon>
    </lineage>
</organism>
<sequence length="130" mass="14338">MTKIFLMRDVLKVPKWSNRWPPLLHVICKNLIIFAALRRHSGYFDGKVGHVTSAAAAAARGAGRGAGRRLDSPVAEPSVCGADCNRSRARETPLHVHFCRGIPCHSSPKSVPAPREVFRNFIFQSECSES</sequence>
<evidence type="ECO:0000313" key="2">
    <source>
        <dbReference type="Proteomes" id="UP000653454"/>
    </source>
</evidence>
<keyword evidence="2" id="KW-1185">Reference proteome</keyword>
<accession>A0A8S4FPY4</accession>
<evidence type="ECO:0000313" key="1">
    <source>
        <dbReference type="EMBL" id="CAG9129558.1"/>
    </source>
</evidence>
<dbReference type="EMBL" id="CAJHNJ030000038">
    <property type="protein sequence ID" value="CAG9129558.1"/>
    <property type="molecule type" value="Genomic_DNA"/>
</dbReference>
<dbReference type="Proteomes" id="UP000653454">
    <property type="component" value="Unassembled WGS sequence"/>
</dbReference>
<comment type="caution">
    <text evidence="1">The sequence shown here is derived from an EMBL/GenBank/DDBJ whole genome shotgun (WGS) entry which is preliminary data.</text>
</comment>
<protein>
    <submittedName>
        <fullName evidence="1">(diamondback moth) hypothetical protein</fullName>
    </submittedName>
</protein>
<proteinExistence type="predicted"/>
<reference evidence="1" key="1">
    <citation type="submission" date="2020-11" db="EMBL/GenBank/DDBJ databases">
        <authorList>
            <person name="Whiteford S."/>
        </authorList>
    </citation>
    <scope>NUCLEOTIDE SEQUENCE</scope>
</reference>